<keyword evidence="3" id="KW-0472">Membrane</keyword>
<protein>
    <submittedName>
        <fullName evidence="4">TIGR00341 family protein</fullName>
    </submittedName>
</protein>
<feature type="region of interest" description="Disordered" evidence="2">
    <location>
        <begin position="31"/>
        <end position="65"/>
    </location>
</feature>
<feature type="transmembrane region" description="Helical" evidence="3">
    <location>
        <begin position="174"/>
        <end position="194"/>
    </location>
</feature>
<proteinExistence type="predicted"/>
<name>A0A2M7G475_9BACT</name>
<evidence type="ECO:0000256" key="1">
    <source>
        <dbReference type="SAM" id="Coils"/>
    </source>
</evidence>
<comment type="caution">
    <text evidence="4">The sequence shown here is derived from an EMBL/GenBank/DDBJ whole genome shotgun (WGS) entry which is preliminary data.</text>
</comment>
<keyword evidence="3" id="KW-1133">Transmembrane helix</keyword>
<keyword evidence="1" id="KW-0175">Coiled coil</keyword>
<feature type="transmembrane region" description="Helical" evidence="3">
    <location>
        <begin position="210"/>
        <end position="228"/>
    </location>
</feature>
<feature type="coiled-coil region" evidence="1">
    <location>
        <begin position="439"/>
        <end position="466"/>
    </location>
</feature>
<dbReference type="PANTHER" id="PTHR20992:SF9">
    <property type="entry name" value="AT15442P-RELATED"/>
    <property type="match status" value="1"/>
</dbReference>
<feature type="compositionally biased region" description="Low complexity" evidence="2">
    <location>
        <begin position="33"/>
        <end position="47"/>
    </location>
</feature>
<dbReference type="PANTHER" id="PTHR20992">
    <property type="entry name" value="AT15442P-RELATED"/>
    <property type="match status" value="1"/>
</dbReference>
<evidence type="ECO:0000313" key="4">
    <source>
        <dbReference type="EMBL" id="PIW16688.1"/>
    </source>
</evidence>
<feature type="transmembrane region" description="Helical" evidence="3">
    <location>
        <begin position="309"/>
        <end position="330"/>
    </location>
</feature>
<sequence length="542" mass="60752">MPELPLLAWTVSLNGMLCLKKSLQNSEGALFMSEESSAQPPEASSPSLEVTETAAPVSGDSDPLKEQIEKDERLLNRSVSLVFRQFRHYVVDIVHLREESDETTTVSDIRKNIEFRGANFWTLICAIFIASIGLNTNSTAVIIGAMLISPLMGPIMGAGLALGTNDIDLLKRSLRNLSIAVLAAVITSALYFLITPLDQAQSELLARTRPTIFDVLIAIFGGAAGIVASSRREKSNAIPGVAIATALMPPLCTAGFGLATWNMGFFLGAFYLFFINSVFICLSTFVVVRYLKFKRVSFIDAAREQRVKIWIAAFALLTVLPSLYAAWGVVQETLFQRQAHQFISENFQFPDSEVIRTTLKYQGNNSLIELTLIGEPLAALVVKKLQSKLDSLAGLKGTRLVLHQPRKGSLELEQQFTRLNQELKVGIVEDLYRKNEEVLKQKDLQLQKQNQQIQSLEQELLHYRSKVQSQDLLLAELKVQYPELKQFGYILLNRTDLKTMKSVPVPTVILHWQKTPEPEVLTKLRNWLKVRLQVRDIQVINR</sequence>
<dbReference type="AlphaFoldDB" id="A0A2M7G475"/>
<dbReference type="Pfam" id="PF04087">
    <property type="entry name" value="DUF389"/>
    <property type="match status" value="1"/>
</dbReference>
<feature type="transmembrane region" description="Helical" evidence="3">
    <location>
        <begin position="240"/>
        <end position="259"/>
    </location>
</feature>
<evidence type="ECO:0000256" key="2">
    <source>
        <dbReference type="SAM" id="MobiDB-lite"/>
    </source>
</evidence>
<feature type="transmembrane region" description="Helical" evidence="3">
    <location>
        <begin position="118"/>
        <end position="134"/>
    </location>
</feature>
<feature type="transmembrane region" description="Helical" evidence="3">
    <location>
        <begin position="265"/>
        <end position="288"/>
    </location>
</feature>
<dbReference type="InterPro" id="IPR005240">
    <property type="entry name" value="DUF389"/>
</dbReference>
<feature type="transmembrane region" description="Helical" evidence="3">
    <location>
        <begin position="140"/>
        <end position="162"/>
    </location>
</feature>
<reference evidence="4 5" key="1">
    <citation type="submission" date="2017-09" db="EMBL/GenBank/DDBJ databases">
        <title>Depth-based differentiation of microbial function through sediment-hosted aquifers and enrichment of novel symbionts in the deep terrestrial subsurface.</title>
        <authorList>
            <person name="Probst A.J."/>
            <person name="Ladd B."/>
            <person name="Jarett J.K."/>
            <person name="Geller-Mcgrath D.E."/>
            <person name="Sieber C.M."/>
            <person name="Emerson J.B."/>
            <person name="Anantharaman K."/>
            <person name="Thomas B.C."/>
            <person name="Malmstrom R."/>
            <person name="Stieglmeier M."/>
            <person name="Klingl A."/>
            <person name="Woyke T."/>
            <person name="Ryan C.M."/>
            <person name="Banfield J.F."/>
        </authorList>
    </citation>
    <scope>NUCLEOTIDE SEQUENCE [LARGE SCALE GENOMIC DNA]</scope>
    <source>
        <strain evidence="4">CG17_big_fil_post_rev_8_21_14_2_50_48_46</strain>
    </source>
</reference>
<accession>A0A2M7G475</accession>
<dbReference type="Proteomes" id="UP000231019">
    <property type="component" value="Unassembled WGS sequence"/>
</dbReference>
<gene>
    <name evidence="4" type="ORF">COW36_13055</name>
</gene>
<evidence type="ECO:0000313" key="5">
    <source>
        <dbReference type="Proteomes" id="UP000231019"/>
    </source>
</evidence>
<keyword evidence="3" id="KW-0812">Transmembrane</keyword>
<dbReference type="EMBL" id="PFFQ01000037">
    <property type="protein sequence ID" value="PIW16688.1"/>
    <property type="molecule type" value="Genomic_DNA"/>
</dbReference>
<organism evidence="4 5">
    <name type="scientific">bacterium (Candidatus Blackallbacteria) CG17_big_fil_post_rev_8_21_14_2_50_48_46</name>
    <dbReference type="NCBI Taxonomy" id="2014261"/>
    <lineage>
        <taxon>Bacteria</taxon>
        <taxon>Candidatus Blackallbacteria</taxon>
    </lineage>
</organism>
<evidence type="ECO:0000256" key="3">
    <source>
        <dbReference type="SAM" id="Phobius"/>
    </source>
</evidence>